<feature type="transmembrane region" description="Helical" evidence="2">
    <location>
        <begin position="1038"/>
        <end position="1064"/>
    </location>
</feature>
<dbReference type="PANTHER" id="PTHR46104:SF1">
    <property type="entry name" value="GENE 9195-RELATED"/>
    <property type="match status" value="1"/>
</dbReference>
<feature type="transmembrane region" description="Helical" evidence="2">
    <location>
        <begin position="994"/>
        <end position="1017"/>
    </location>
</feature>
<protein>
    <submittedName>
        <fullName evidence="3">Uncharacterized protein AlNc14C63G4551</fullName>
    </submittedName>
</protein>
<accession>F0WD30</accession>
<proteinExistence type="predicted"/>
<feature type="transmembrane region" description="Helical" evidence="2">
    <location>
        <begin position="1111"/>
        <end position="1131"/>
    </location>
</feature>
<keyword evidence="2" id="KW-0472">Membrane</keyword>
<name>F0WD30_9STRA</name>
<reference evidence="3" key="1">
    <citation type="journal article" date="2011" name="PLoS Biol.">
        <title>Gene gain and loss during evolution of obligate parasitism in the white rust pathogen of Arabidopsis thaliana.</title>
        <authorList>
            <person name="Kemen E."/>
            <person name="Gardiner A."/>
            <person name="Schultz-Larsen T."/>
            <person name="Kemen A.C."/>
            <person name="Balmuth A.L."/>
            <person name="Robert-Seilaniantz A."/>
            <person name="Bailey K."/>
            <person name="Holub E."/>
            <person name="Studholme D.J."/>
            <person name="Maclean D."/>
            <person name="Jones J.D."/>
        </authorList>
    </citation>
    <scope>NUCLEOTIDE SEQUENCE</scope>
</reference>
<feature type="region of interest" description="Disordered" evidence="1">
    <location>
        <begin position="1746"/>
        <end position="1775"/>
    </location>
</feature>
<feature type="transmembrane region" description="Helical" evidence="2">
    <location>
        <begin position="1483"/>
        <end position="1501"/>
    </location>
</feature>
<feature type="transmembrane region" description="Helical" evidence="2">
    <location>
        <begin position="1450"/>
        <end position="1471"/>
    </location>
</feature>
<sequence>MYERCSLSILYAKPSTLAPKNCTRGYMFQDRWFPGTCEGDIICHPEIASRGKQTEIISQAQPCPEVYVCDIGTSGSDALSHPCPGGYVCGPGTTPDLTLETPFGQLSEMCPSGYYCPPGTSSSQKYKNPCPQGYFCPTGTSNPYLGFMANDGMRRQLNANQTNPFLNVSHARIISDGSIRLLSSHDLHCIYGVDQDLELKYKSTSIIGTANANTPSEATKNNLKCARDHKWRQVALALYRHECDCETQFRTVHLIYEFWKCTSLESFAEGRSNLMRNLYGQNEAVTSERQCIFFNDKGGITRDISALIERGGIEFRTSWIETKNFSLYSEFQKAIMESFELQANLVLSSNSRIDPYLYDLFHAVNIINRYGDETLDIIDYATREYVRPLRLDCVLLCVTLKCPNGTSSAASSNDIEDCVATGTEVLARISLVPSDSLGNGMPSTNVSGPVETIEGIDLKESQVTTFTINTTNLSKNFTYMDHYQISIYQDCRPCPPRYICDLTTPTPTCIYPNQDSTTGLRLYEECLKMERNSTLCFTMPYFCETRTLFDNVLRKEITQRGCSECERLSMPTYFQEKMSDLGLPDDKHGYIQFSITAMARARILVVAELLHGMYVNDFREGFSFNHFDLNIFTPSKADYNPKAPLSHSILSVIKRSSFKNLMLPLNLPETLRRVRMNDGETVFETEVVSKLLLDRMSDIFVGDPLLPIKRGFVRTTQQEALDGKRFLDDHSGSQRVLPTEYFGLNPVKDAIGNIQHTDNWWDTHLNESSYMTIPYLPFFSNCRGYGSHVSISKLVESHPDCKLVPYNQTIFVDQYPWEKQLIPVADTCLLVDKAKKERGISLDCIFDENLEGGASLTRWKDHSVNPHMESNLLDWGRSSQISKLIGSGDLIAVQVGKAAGLQSAIPQEVYLTMTYYQISPGRKRIVTAEINFGRLCTPTRSAKILSKMSAIGIAQCPLNAATGSLHSAEYVLQIIWKPLDWFELMNGFQFSAHVYLILFLFVGLLTAFMGFAVWIINRCLTKSQNPPRFRFQQLLWNIFASPSYGVILATIPILIVCGVVYAWWHGFTSEDSVTEPIKASFESIPGDYTYQKALTQEQITLYKRGRVGTCFFVTGIYILVLGASLLIPHTLDTQPGDDAYREAYADSADKKTSKPDEMEGKNENELWKPIAWKRANFLLISVSFIVGLLIIWEFSYSSLFTKHIYLFLVLFKFIRGVIEAFLRKILNERLLVVPFLVVLATTEVMIVTAASEFIQFTIFYYFSLGLSLAERLYLAHFFQKLGVVLPSLARRLFGNRKLASKTANDDENDQQVKESDQDDDNEFGIECIIDGITGYCVTSTELFIAPLMSAFQLVFYDDTKIAEMYGVERNDLVYYILFGIFIIPSHTIMGVFELNTMELVREWKIYEYFSYLRHCFITRIKRWQLHYTKMDQNLHPTFQSLSLLCFSSQFYFLITLYSWGILLCVLSITMFLRADYSPFGDPITLLIIPLMVTVCWCIHRSSHVIGYHSNIWRLKGITVTLDDEVTTKLLVGGGGQFEQEQERLDLQAMNSDQFRHRFLHLNQPWILEHLKEMLTPRILATSDPENNFSADTIRNIYNDLINTEKKHTRQSDCSSDDEDTFEKLRRNWSSVPLQGASRDLMLFWIAKSRKRRSYGSVAAIILANNKQDSCKNCGGNDRVLSNWLLDTTLDYPDRNAIDALIDTFEATYGSQDSSSDLWKAFFRKEAKYVTLCDSCHVVLKEEGSRHRLDRSGTSPNSNWHINRSPRGAELDAARPGPASASIEKRLILQWLSCARQRLNALPCSNES</sequence>
<feature type="transmembrane region" description="Helical" evidence="2">
    <location>
        <begin position="1175"/>
        <end position="1192"/>
    </location>
</feature>
<keyword evidence="2" id="KW-0812">Transmembrane</keyword>
<feature type="transmembrane region" description="Helical" evidence="2">
    <location>
        <begin position="1372"/>
        <end position="1392"/>
    </location>
</feature>
<evidence type="ECO:0000256" key="1">
    <source>
        <dbReference type="SAM" id="MobiDB-lite"/>
    </source>
</evidence>
<organism evidence="3">
    <name type="scientific">Albugo laibachii Nc14</name>
    <dbReference type="NCBI Taxonomy" id="890382"/>
    <lineage>
        <taxon>Eukaryota</taxon>
        <taxon>Sar</taxon>
        <taxon>Stramenopiles</taxon>
        <taxon>Oomycota</taxon>
        <taxon>Peronosporomycetes</taxon>
        <taxon>Albuginales</taxon>
        <taxon>Albuginaceae</taxon>
        <taxon>Albugo</taxon>
    </lineage>
</organism>
<dbReference type="HOGENOM" id="CLU_001134_0_0_1"/>
<gene>
    <name evidence="3" type="primary">AlNc14C63G4551</name>
    <name evidence="3" type="ORF">ALNC14_052450</name>
</gene>
<dbReference type="EMBL" id="FR824108">
    <property type="protein sequence ID" value="CCA19102.1"/>
    <property type="molecule type" value="Genomic_DNA"/>
</dbReference>
<feature type="transmembrane region" description="Helical" evidence="2">
    <location>
        <begin position="1229"/>
        <end position="1247"/>
    </location>
</feature>
<keyword evidence="2" id="KW-1133">Transmembrane helix</keyword>
<evidence type="ECO:0000313" key="3">
    <source>
        <dbReference type="EMBL" id="CCA19102.1"/>
    </source>
</evidence>
<reference evidence="3" key="2">
    <citation type="submission" date="2011-02" db="EMBL/GenBank/DDBJ databases">
        <authorList>
            <person name="MacLean D."/>
        </authorList>
    </citation>
    <scope>NUCLEOTIDE SEQUENCE</scope>
</reference>
<evidence type="ECO:0000256" key="2">
    <source>
        <dbReference type="SAM" id="Phobius"/>
    </source>
</evidence>
<feature type="transmembrane region" description="Helical" evidence="2">
    <location>
        <begin position="1204"/>
        <end position="1222"/>
    </location>
</feature>
<feature type="compositionally biased region" description="Polar residues" evidence="1">
    <location>
        <begin position="1751"/>
        <end position="1761"/>
    </location>
</feature>
<feature type="transmembrane region" description="Helical" evidence="2">
    <location>
        <begin position="1253"/>
        <end position="1274"/>
    </location>
</feature>
<dbReference type="PANTHER" id="PTHR46104">
    <property type="entry name" value="GENE 9195-RELATED-RELATED"/>
    <property type="match status" value="1"/>
</dbReference>